<protein>
    <submittedName>
        <fullName evidence="1">Uncharacterized protein</fullName>
    </submittedName>
</protein>
<name>A0A0E9XT20_ANGAN</name>
<sequence>MLAVLNKQQQTMFNAICWLANCSVASHNIGC</sequence>
<dbReference type="EMBL" id="GBXM01002783">
    <property type="protein sequence ID" value="JAI05795.1"/>
    <property type="molecule type" value="Transcribed_RNA"/>
</dbReference>
<dbReference type="AlphaFoldDB" id="A0A0E9XT20"/>
<reference evidence="1" key="2">
    <citation type="journal article" date="2015" name="Fish Shellfish Immunol.">
        <title>Early steps in the European eel (Anguilla anguilla)-Vibrio vulnificus interaction in the gills: Role of the RtxA13 toxin.</title>
        <authorList>
            <person name="Callol A."/>
            <person name="Pajuelo D."/>
            <person name="Ebbesson L."/>
            <person name="Teles M."/>
            <person name="MacKenzie S."/>
            <person name="Amaro C."/>
        </authorList>
    </citation>
    <scope>NUCLEOTIDE SEQUENCE</scope>
</reference>
<evidence type="ECO:0000313" key="1">
    <source>
        <dbReference type="EMBL" id="JAI05795.1"/>
    </source>
</evidence>
<reference evidence="1" key="1">
    <citation type="submission" date="2014-11" db="EMBL/GenBank/DDBJ databases">
        <authorList>
            <person name="Amaro Gonzalez C."/>
        </authorList>
    </citation>
    <scope>NUCLEOTIDE SEQUENCE</scope>
</reference>
<organism evidence="1">
    <name type="scientific">Anguilla anguilla</name>
    <name type="common">European freshwater eel</name>
    <name type="synonym">Muraena anguilla</name>
    <dbReference type="NCBI Taxonomy" id="7936"/>
    <lineage>
        <taxon>Eukaryota</taxon>
        <taxon>Metazoa</taxon>
        <taxon>Chordata</taxon>
        <taxon>Craniata</taxon>
        <taxon>Vertebrata</taxon>
        <taxon>Euteleostomi</taxon>
        <taxon>Actinopterygii</taxon>
        <taxon>Neopterygii</taxon>
        <taxon>Teleostei</taxon>
        <taxon>Anguilliformes</taxon>
        <taxon>Anguillidae</taxon>
        <taxon>Anguilla</taxon>
    </lineage>
</organism>
<accession>A0A0E9XT20</accession>
<proteinExistence type="predicted"/>